<organism evidence="1 2">
    <name type="scientific">Trichomonas vaginalis (strain ATCC PRA-98 / G3)</name>
    <dbReference type="NCBI Taxonomy" id="412133"/>
    <lineage>
        <taxon>Eukaryota</taxon>
        <taxon>Metamonada</taxon>
        <taxon>Parabasalia</taxon>
        <taxon>Trichomonadida</taxon>
        <taxon>Trichomonadidae</taxon>
        <taxon>Trichomonas</taxon>
    </lineage>
</organism>
<proteinExistence type="predicted"/>
<dbReference type="AlphaFoldDB" id="A2E4R5"/>
<keyword evidence="2" id="KW-1185">Reference proteome</keyword>
<protein>
    <submittedName>
        <fullName evidence="1">Uncharacterized protein</fullName>
    </submittedName>
</protein>
<dbReference type="EMBL" id="DS113303">
    <property type="protein sequence ID" value="EAY12375.1"/>
    <property type="molecule type" value="Genomic_DNA"/>
</dbReference>
<dbReference type="SUPFAM" id="SSF48371">
    <property type="entry name" value="ARM repeat"/>
    <property type="match status" value="1"/>
</dbReference>
<dbReference type="KEGG" id="tva:4770337"/>
<reference evidence="1" key="1">
    <citation type="submission" date="2006-10" db="EMBL/GenBank/DDBJ databases">
        <authorList>
            <person name="Amadeo P."/>
            <person name="Zhao Q."/>
            <person name="Wortman J."/>
            <person name="Fraser-Liggett C."/>
            <person name="Carlton J."/>
        </authorList>
    </citation>
    <scope>NUCLEOTIDE SEQUENCE</scope>
    <source>
        <strain evidence="1">G3</strain>
    </source>
</reference>
<dbReference type="Proteomes" id="UP000001542">
    <property type="component" value="Unassembled WGS sequence"/>
</dbReference>
<reference evidence="1" key="2">
    <citation type="journal article" date="2007" name="Science">
        <title>Draft genome sequence of the sexually transmitted pathogen Trichomonas vaginalis.</title>
        <authorList>
            <person name="Carlton J.M."/>
            <person name="Hirt R.P."/>
            <person name="Silva J.C."/>
            <person name="Delcher A.L."/>
            <person name="Schatz M."/>
            <person name="Zhao Q."/>
            <person name="Wortman J.R."/>
            <person name="Bidwell S.L."/>
            <person name="Alsmark U.C.M."/>
            <person name="Besteiro S."/>
            <person name="Sicheritz-Ponten T."/>
            <person name="Noel C.J."/>
            <person name="Dacks J.B."/>
            <person name="Foster P.G."/>
            <person name="Simillion C."/>
            <person name="Van de Peer Y."/>
            <person name="Miranda-Saavedra D."/>
            <person name="Barton G.J."/>
            <person name="Westrop G.D."/>
            <person name="Mueller S."/>
            <person name="Dessi D."/>
            <person name="Fiori P.L."/>
            <person name="Ren Q."/>
            <person name="Paulsen I."/>
            <person name="Zhang H."/>
            <person name="Bastida-Corcuera F.D."/>
            <person name="Simoes-Barbosa A."/>
            <person name="Brown M.T."/>
            <person name="Hayes R.D."/>
            <person name="Mukherjee M."/>
            <person name="Okumura C.Y."/>
            <person name="Schneider R."/>
            <person name="Smith A.J."/>
            <person name="Vanacova S."/>
            <person name="Villalvazo M."/>
            <person name="Haas B.J."/>
            <person name="Pertea M."/>
            <person name="Feldblyum T.V."/>
            <person name="Utterback T.R."/>
            <person name="Shu C.L."/>
            <person name="Osoegawa K."/>
            <person name="de Jong P.J."/>
            <person name="Hrdy I."/>
            <person name="Horvathova L."/>
            <person name="Zubacova Z."/>
            <person name="Dolezal P."/>
            <person name="Malik S.B."/>
            <person name="Logsdon J.M. Jr."/>
            <person name="Henze K."/>
            <person name="Gupta A."/>
            <person name="Wang C.C."/>
            <person name="Dunne R.L."/>
            <person name="Upcroft J.A."/>
            <person name="Upcroft P."/>
            <person name="White O."/>
            <person name="Salzberg S.L."/>
            <person name="Tang P."/>
            <person name="Chiu C.-H."/>
            <person name="Lee Y.-S."/>
            <person name="Embley T.M."/>
            <person name="Coombs G.H."/>
            <person name="Mottram J.C."/>
            <person name="Tachezy J."/>
            <person name="Fraser-Liggett C.M."/>
            <person name="Johnson P.J."/>
        </authorList>
    </citation>
    <scope>NUCLEOTIDE SEQUENCE [LARGE SCALE GENOMIC DNA]</scope>
    <source>
        <strain evidence="1">G3</strain>
    </source>
</reference>
<dbReference type="SMR" id="A2E4R5"/>
<evidence type="ECO:0000313" key="2">
    <source>
        <dbReference type="Proteomes" id="UP000001542"/>
    </source>
</evidence>
<dbReference type="InterPro" id="IPR016024">
    <property type="entry name" value="ARM-type_fold"/>
</dbReference>
<gene>
    <name evidence="1" type="ORF">TVAG_246070</name>
</gene>
<name>A2E4R5_TRIV3</name>
<sequence length="459" mass="51829">MKASEIKKIDDILKRAQKDNVTAVSGTLQELMSFSGEYGSYIIQNGLPFFLKLLSKKGLPGDINPTVIMLLSQIVKNDEKSAFILFKNPQFLPTILSLLETGDNELMLMTQKLLIIDPIEIITFIQNQIKILTPLVDCVCRGGNKEASKLLIMLAGAPTLCQLVLPIIIPNKHRFPIPDLINLIISNSNLKDMTPLTEFASIILHHPSINQLDFKDSLISYPDAWSDISILKILNHFKPSDKAEDAELHEFVKFICEQPAQSFDVSETDVLLFSNSLLNPTTKIPENNLHKSVFYFIRFYVLSFCNPELVTQEAKDFIYSNLTFDSNYSTLGAVQCIIYWSFHFKCLVPVDTVYKIAALFYSNPDSKEESNLIRASIRTLSDSINSAATIQLFDEELRFSEEELAEFANSRPSWLFPHVLMMLGDVLKQPIYDATIHLDVLGELNKFFGLSSPLEIKSS</sequence>
<dbReference type="RefSeq" id="XP_001324598.1">
    <property type="nucleotide sequence ID" value="XM_001324563.1"/>
</dbReference>
<dbReference type="InParanoid" id="A2E4R5"/>
<accession>A2E4R5</accession>
<dbReference type="VEuPathDB" id="TrichDB:TVAG_246070"/>
<dbReference type="VEuPathDB" id="TrichDB:TVAGG3_0862690"/>
<evidence type="ECO:0000313" key="1">
    <source>
        <dbReference type="EMBL" id="EAY12375.1"/>
    </source>
</evidence>